<gene>
    <name evidence="3" type="ORF">MS5N3_17240</name>
</gene>
<evidence type="ECO:0000313" key="4">
    <source>
        <dbReference type="Proteomes" id="UP000340077"/>
    </source>
</evidence>
<protein>
    <recommendedName>
        <fullName evidence="5">Lipoprotein</fullName>
    </recommendedName>
</protein>
<reference evidence="3 4" key="1">
    <citation type="journal article" date="2019" name="J. Gen. Appl. Microbiol.">
        <title>Aerobic degradation of cis-dichloroethene by the marine bacterium Marinobacter salsuginis strain 5N-3.</title>
        <authorList>
            <person name="Inoue Y."/>
            <person name="Fukunaga Y."/>
            <person name="Katsumata H."/>
            <person name="Ohji S."/>
            <person name="Hosoyama A."/>
            <person name="Mori K."/>
            <person name="Ando K."/>
        </authorList>
    </citation>
    <scope>NUCLEOTIDE SEQUENCE [LARGE SCALE GENOMIC DNA]</scope>
    <source>
        <strain evidence="3 4">5N-3</strain>
    </source>
</reference>
<evidence type="ECO:0000313" key="3">
    <source>
        <dbReference type="EMBL" id="GBO84273.1"/>
    </source>
</evidence>
<keyword evidence="2" id="KW-0732">Signal</keyword>
<evidence type="ECO:0000256" key="1">
    <source>
        <dbReference type="SAM" id="MobiDB-lite"/>
    </source>
</evidence>
<sequence length="270" mass="29343">MKRFALALCVPLLAPGFALAAGQTHEAAPMMAPAQKPLTADDLVNEANAPQRSESAKTILDRFTAGLGQTNPRIAIFWNRAFNDQVSDWASRRRVVVSGTGSVRGEVPEGDLNLDGESRAAVQSETRSGRSSGPAAPAFDLQSGFVSQLSRAGVRVVDRNAIMRITDNALEDGTFERLSPDQARLEMRALDQHADYLLVLSEVAADQFQIRVLSVKDGSVAALVSSNGMPPETEEDRRWVATDRGFEKRERRVSLKDVGQELALQTLEAL</sequence>
<organism evidence="3 4">
    <name type="scientific">Marinobacter salsuginis</name>
    <dbReference type="NCBI Taxonomy" id="418719"/>
    <lineage>
        <taxon>Bacteria</taxon>
        <taxon>Pseudomonadati</taxon>
        <taxon>Pseudomonadota</taxon>
        <taxon>Gammaproteobacteria</taxon>
        <taxon>Pseudomonadales</taxon>
        <taxon>Marinobacteraceae</taxon>
        <taxon>Marinobacter</taxon>
    </lineage>
</organism>
<dbReference type="AlphaFoldDB" id="A0A5M3PMY5"/>
<comment type="caution">
    <text evidence="3">The sequence shown here is derived from an EMBL/GenBank/DDBJ whole genome shotgun (WGS) entry which is preliminary data.</text>
</comment>
<feature type="signal peptide" evidence="2">
    <location>
        <begin position="1"/>
        <end position="20"/>
    </location>
</feature>
<feature type="region of interest" description="Disordered" evidence="1">
    <location>
        <begin position="106"/>
        <end position="136"/>
    </location>
</feature>
<proteinExistence type="predicted"/>
<evidence type="ECO:0008006" key="5">
    <source>
        <dbReference type="Google" id="ProtNLM"/>
    </source>
</evidence>
<dbReference type="RefSeq" id="WP_069182305.1">
    <property type="nucleotide sequence ID" value="NZ_BGZH01000001.1"/>
</dbReference>
<keyword evidence="4" id="KW-1185">Reference proteome</keyword>
<evidence type="ECO:0000256" key="2">
    <source>
        <dbReference type="SAM" id="SignalP"/>
    </source>
</evidence>
<name>A0A5M3PMY5_9GAMM</name>
<feature type="compositionally biased region" description="Polar residues" evidence="1">
    <location>
        <begin position="121"/>
        <end position="131"/>
    </location>
</feature>
<feature type="chain" id="PRO_5024286123" description="Lipoprotein" evidence="2">
    <location>
        <begin position="21"/>
        <end position="270"/>
    </location>
</feature>
<dbReference type="Proteomes" id="UP000340077">
    <property type="component" value="Unassembled WGS sequence"/>
</dbReference>
<dbReference type="EMBL" id="BGZH01000001">
    <property type="protein sequence ID" value="GBO84273.1"/>
    <property type="molecule type" value="Genomic_DNA"/>
</dbReference>
<accession>A0A5M3PMY5</accession>